<dbReference type="InterPro" id="IPR037196">
    <property type="entry name" value="HSP90_C"/>
</dbReference>
<dbReference type="Gene3D" id="1.20.120.790">
    <property type="entry name" value="Heat shock protein 90, C-terminal domain"/>
    <property type="match status" value="1"/>
</dbReference>
<organism evidence="4 5">
    <name type="scientific">Hibiscus sabdariffa</name>
    <name type="common">roselle</name>
    <dbReference type="NCBI Taxonomy" id="183260"/>
    <lineage>
        <taxon>Eukaryota</taxon>
        <taxon>Viridiplantae</taxon>
        <taxon>Streptophyta</taxon>
        <taxon>Embryophyta</taxon>
        <taxon>Tracheophyta</taxon>
        <taxon>Spermatophyta</taxon>
        <taxon>Magnoliopsida</taxon>
        <taxon>eudicotyledons</taxon>
        <taxon>Gunneridae</taxon>
        <taxon>Pentapetalae</taxon>
        <taxon>rosids</taxon>
        <taxon>malvids</taxon>
        <taxon>Malvales</taxon>
        <taxon>Malvaceae</taxon>
        <taxon>Malvoideae</taxon>
        <taxon>Hibiscus</taxon>
    </lineage>
</organism>
<comment type="similarity">
    <text evidence="1">Belongs to the heat shock protein 90 family.</text>
</comment>
<gene>
    <name evidence="4" type="ORF">V6N12_071466</name>
</gene>
<evidence type="ECO:0000313" key="5">
    <source>
        <dbReference type="Proteomes" id="UP001472677"/>
    </source>
</evidence>
<feature type="region of interest" description="Disordered" evidence="3">
    <location>
        <begin position="73"/>
        <end position="110"/>
    </location>
</feature>
<dbReference type="Proteomes" id="UP001472677">
    <property type="component" value="Unassembled WGS sequence"/>
</dbReference>
<dbReference type="InterPro" id="IPR001404">
    <property type="entry name" value="Hsp90_fam"/>
</dbReference>
<keyword evidence="5" id="KW-1185">Reference proteome</keyword>
<dbReference type="EMBL" id="JBBPBM010000006">
    <property type="protein sequence ID" value="KAK8581232.1"/>
    <property type="molecule type" value="Genomic_DNA"/>
</dbReference>
<protein>
    <submittedName>
        <fullName evidence="4">Uncharacterized protein</fullName>
    </submittedName>
</protein>
<evidence type="ECO:0000256" key="1">
    <source>
        <dbReference type="ARBA" id="ARBA00008239"/>
    </source>
</evidence>
<dbReference type="Pfam" id="PF00183">
    <property type="entry name" value="HSP90"/>
    <property type="match status" value="1"/>
</dbReference>
<feature type="compositionally biased region" description="Basic and acidic residues" evidence="3">
    <location>
        <begin position="94"/>
        <end position="110"/>
    </location>
</feature>
<accession>A0ABR2FJX2</accession>
<proteinExistence type="inferred from homology"/>
<dbReference type="SUPFAM" id="SSF110942">
    <property type="entry name" value="HSP90 C-terminal domain"/>
    <property type="match status" value="1"/>
</dbReference>
<reference evidence="4 5" key="1">
    <citation type="journal article" date="2024" name="G3 (Bethesda)">
        <title>Genome assembly of Hibiscus sabdariffa L. provides insights into metabolisms of medicinal natural products.</title>
        <authorList>
            <person name="Kim T."/>
        </authorList>
    </citation>
    <scope>NUCLEOTIDE SEQUENCE [LARGE SCALE GENOMIC DNA]</scope>
    <source>
        <strain evidence="4">TK-2024</strain>
        <tissue evidence="4">Old leaves</tissue>
    </source>
</reference>
<evidence type="ECO:0000256" key="2">
    <source>
        <dbReference type="ARBA" id="ARBA00023186"/>
    </source>
</evidence>
<keyword evidence="2" id="KW-0143">Chaperone</keyword>
<comment type="caution">
    <text evidence="4">The sequence shown here is derived from an EMBL/GenBank/DDBJ whole genome shotgun (WGS) entry which is preliminary data.</text>
</comment>
<name>A0ABR2FJX2_9ROSI</name>
<evidence type="ECO:0000256" key="3">
    <source>
        <dbReference type="SAM" id="MobiDB-lite"/>
    </source>
</evidence>
<sequence length="110" mass="12432">MPENKQPFRQHPLCSCYIKVQLDESRKQTTQFIYQTTLMESGFSLPDPKDFASRTYNSVQSNLNISLDATVEEEDIEEAESEFMAKTGSSTPKGKAESDKDVADTDLKNE</sequence>
<evidence type="ECO:0000313" key="4">
    <source>
        <dbReference type="EMBL" id="KAK8581232.1"/>
    </source>
</evidence>